<sequence>MIISASRRTDIPALYPQWFVNRLLAGEVLVPNPYNRKKVARIRLSPDVVDCFVFWTKNPEPMLPYLKMIDMLDYQYYFEMTITDYGKDVEPNLPSTEDSIASFILLSERLGKERIDFRFDPIILNEKYSLSYHLEKFDMMCSWLHKYTTRCIISFVDAYKGCPFQEPEEEDMRMAAKGLAQIAAKYGLPLYTCAERVNLEECGIRHGACIDKNKIRQLVGYKLDVKKDRGQRKECGCCESIDIGMYDTCIHGCRYCYATAGCESARKKQKLHDPESPILIGRLKGDEVITDKKIQSARDNQLSLFDFM</sequence>
<dbReference type="InterPro" id="IPR014998">
    <property type="entry name" value="DUF1848"/>
</dbReference>
<evidence type="ECO:0000313" key="1">
    <source>
        <dbReference type="EMBL" id="MCU6684987.1"/>
    </source>
</evidence>
<proteinExistence type="predicted"/>
<evidence type="ECO:0000313" key="2">
    <source>
        <dbReference type="Proteomes" id="UP001652431"/>
    </source>
</evidence>
<keyword evidence="2" id="KW-1185">Reference proteome</keyword>
<dbReference type="RefSeq" id="WP_158367173.1">
    <property type="nucleotide sequence ID" value="NZ_JAOQJU010000001.1"/>
</dbReference>
<gene>
    <name evidence="1" type="ORF">OCV99_00200</name>
</gene>
<dbReference type="EMBL" id="JAOQJU010000001">
    <property type="protein sequence ID" value="MCU6684987.1"/>
    <property type="molecule type" value="Genomic_DNA"/>
</dbReference>
<dbReference type="Proteomes" id="UP001652431">
    <property type="component" value="Unassembled WGS sequence"/>
</dbReference>
<reference evidence="1 2" key="1">
    <citation type="journal article" date="2021" name="ISME Commun">
        <title>Automated analysis of genomic sequences facilitates high-throughput and comprehensive description of bacteria.</title>
        <authorList>
            <person name="Hitch T.C.A."/>
        </authorList>
    </citation>
    <scope>NUCLEOTIDE SEQUENCE [LARGE SCALE GENOMIC DNA]</scope>
    <source>
        <strain evidence="1 2">Sanger_03</strain>
    </source>
</reference>
<comment type="caution">
    <text evidence="1">The sequence shown here is derived from an EMBL/GenBank/DDBJ whole genome shotgun (WGS) entry which is preliminary data.</text>
</comment>
<protein>
    <submittedName>
        <fullName evidence="1">DUF1848 domain-containing protein</fullName>
    </submittedName>
</protein>
<dbReference type="Pfam" id="PF08902">
    <property type="entry name" value="DUF1848"/>
    <property type="match status" value="1"/>
</dbReference>
<name>A0ABT2RHV3_9FIRM</name>
<accession>A0ABT2RHV3</accession>
<organism evidence="1 2">
    <name type="scientific">Dorea acetigenes</name>
    <dbReference type="NCBI Taxonomy" id="2981787"/>
    <lineage>
        <taxon>Bacteria</taxon>
        <taxon>Bacillati</taxon>
        <taxon>Bacillota</taxon>
        <taxon>Clostridia</taxon>
        <taxon>Lachnospirales</taxon>
        <taxon>Lachnospiraceae</taxon>
        <taxon>Dorea</taxon>
    </lineage>
</organism>